<gene>
    <name evidence="1" type="ORF">PRELSG_1231100</name>
</gene>
<dbReference type="AlphaFoldDB" id="A0A1J1H943"/>
<protein>
    <submittedName>
        <fullName evidence="1">Uncharacterized protein</fullName>
    </submittedName>
</protein>
<dbReference type="OrthoDB" id="360261at2759"/>
<keyword evidence="2" id="KW-1185">Reference proteome</keyword>
<sequence>MDENIYDKFDANLHINKNNDNEKNISFEDSNSTDYSNHSELLNNSNKKKKKKVTVYKNFKNDNDIKIGIKIALQLLLNNQPFPVKREDLFSIINIYVPNCNTNLKRKIILKLLKKQVNDILALKLLTLSSKTKTEYVLSQNILYKPHNDFLLSNLDHNIRGFLIFLIPFFKVFHNKIPLNYLLYELEIVGYKTLKTKEEILKILTTPSLFTNIKNNLSTNEMVEPLDYIIYVKKLSYVDFYNDQYDENSLDGFYCTPTIRFEYEINMKNYIKELLKIPNKKFHLKDMYVLFEEKYFLDINCDNL</sequence>
<name>A0A1J1H943_PLARL</name>
<dbReference type="GeneID" id="39737555"/>
<dbReference type="VEuPathDB" id="PlasmoDB:PRELSG_1231100"/>
<evidence type="ECO:0000313" key="2">
    <source>
        <dbReference type="Proteomes" id="UP000220158"/>
    </source>
</evidence>
<proteinExistence type="predicted"/>
<dbReference type="KEGG" id="prel:PRELSG_1231100"/>
<accession>A0A1J1H943</accession>
<dbReference type="OMA" id="NIFVPNC"/>
<dbReference type="EMBL" id="LN835307">
    <property type="protein sequence ID" value="CRH01427.1"/>
    <property type="molecule type" value="Genomic_DNA"/>
</dbReference>
<dbReference type="Proteomes" id="UP000220158">
    <property type="component" value="Chromosome 12"/>
</dbReference>
<dbReference type="RefSeq" id="XP_028534427.1">
    <property type="nucleotide sequence ID" value="XM_028678104.1"/>
</dbReference>
<reference evidence="1 2" key="1">
    <citation type="submission" date="2015-04" db="EMBL/GenBank/DDBJ databases">
        <authorList>
            <consortium name="Pathogen Informatics"/>
        </authorList>
    </citation>
    <scope>NUCLEOTIDE SEQUENCE [LARGE SCALE GENOMIC DNA]</scope>
    <source>
        <strain evidence="1 2">SGS1</strain>
    </source>
</reference>
<organism evidence="1 2">
    <name type="scientific">Plasmodium relictum</name>
    <dbReference type="NCBI Taxonomy" id="85471"/>
    <lineage>
        <taxon>Eukaryota</taxon>
        <taxon>Sar</taxon>
        <taxon>Alveolata</taxon>
        <taxon>Apicomplexa</taxon>
        <taxon>Aconoidasida</taxon>
        <taxon>Haemosporida</taxon>
        <taxon>Plasmodiidae</taxon>
        <taxon>Plasmodium</taxon>
        <taxon>Plasmodium (Haemamoeba)</taxon>
    </lineage>
</organism>
<evidence type="ECO:0000313" key="1">
    <source>
        <dbReference type="EMBL" id="CRH01427.1"/>
    </source>
</evidence>